<dbReference type="PANTHER" id="PTHR45947">
    <property type="entry name" value="SULFOQUINOVOSYL TRANSFERASE SQD2"/>
    <property type="match status" value="1"/>
</dbReference>
<dbReference type="PANTHER" id="PTHR45947:SF3">
    <property type="entry name" value="SULFOQUINOVOSYL TRANSFERASE SQD2"/>
    <property type="match status" value="1"/>
</dbReference>
<proteinExistence type="predicted"/>
<dbReference type="InterPro" id="IPR050194">
    <property type="entry name" value="Glycosyltransferase_grp1"/>
</dbReference>
<accession>A0A2S8IYJ9</accession>
<evidence type="ECO:0000313" key="5">
    <source>
        <dbReference type="EMBL" id="PQP19785.1"/>
    </source>
</evidence>
<dbReference type="AlphaFoldDB" id="A0A2S8IYJ9"/>
<organism evidence="5 6">
    <name type="scientific">Rhodococcus opacus</name>
    <name type="common">Nocardia opaca</name>
    <dbReference type="NCBI Taxonomy" id="37919"/>
    <lineage>
        <taxon>Bacteria</taxon>
        <taxon>Bacillati</taxon>
        <taxon>Actinomycetota</taxon>
        <taxon>Actinomycetes</taxon>
        <taxon>Mycobacteriales</taxon>
        <taxon>Nocardiaceae</taxon>
        <taxon>Rhodococcus</taxon>
    </lineage>
</organism>
<name>A0A2S8IYJ9_RHOOP</name>
<dbReference type="Pfam" id="PF00534">
    <property type="entry name" value="Glycos_transf_1"/>
    <property type="match status" value="1"/>
</dbReference>
<dbReference type="InterPro" id="IPR001296">
    <property type="entry name" value="Glyco_trans_1"/>
</dbReference>
<dbReference type="Gene3D" id="3.40.50.2000">
    <property type="entry name" value="Glycogen Phosphorylase B"/>
    <property type="match status" value="2"/>
</dbReference>
<evidence type="ECO:0000259" key="4">
    <source>
        <dbReference type="Pfam" id="PF13439"/>
    </source>
</evidence>
<protein>
    <submittedName>
        <fullName evidence="5">Glycosyltransferase family 4 protein</fullName>
    </submittedName>
</protein>
<gene>
    <name evidence="5" type="ORF">C5613_29640</name>
</gene>
<evidence type="ECO:0000259" key="3">
    <source>
        <dbReference type="Pfam" id="PF00534"/>
    </source>
</evidence>
<dbReference type="GO" id="GO:1903509">
    <property type="term" value="P:liposaccharide metabolic process"/>
    <property type="evidence" value="ECO:0007669"/>
    <property type="project" value="UniProtKB-ARBA"/>
</dbReference>
<dbReference type="GO" id="GO:0016757">
    <property type="term" value="F:glycosyltransferase activity"/>
    <property type="evidence" value="ECO:0007669"/>
    <property type="project" value="UniProtKB-KW"/>
</dbReference>
<dbReference type="Proteomes" id="UP000239290">
    <property type="component" value="Unassembled WGS sequence"/>
</dbReference>
<evidence type="ECO:0000256" key="1">
    <source>
        <dbReference type="ARBA" id="ARBA00022676"/>
    </source>
</evidence>
<dbReference type="InterPro" id="IPR028098">
    <property type="entry name" value="Glyco_trans_4-like_N"/>
</dbReference>
<feature type="domain" description="Glycosyltransferase subfamily 4-like N-terminal" evidence="4">
    <location>
        <begin position="24"/>
        <end position="182"/>
    </location>
</feature>
<sequence length="372" mass="39841">MTGAPLRIALLASCRFPIRQPFAGGLESHVWYLARTLSADGHRVTLFAGPDSDPALGCTHLEVRTLEMSAAARTDASMPSIQFMAEHHAYLQLMLDLGGPLAGAFDVIHNHSLHYLPVAMAASVPTPILCTLHTPPTPWLESAITVGTGQGAHFAAVSAHTAASWRHAVGDIDVIPNGVDLADWPVGSGGRRLIWFGRLVPEKGAHLAIIAARRAGFPLVLAGPISDKEYFERSIRPLLDRDVVYLGHLGQSALAAAIGRSAAALVTPVWDEPYGLVVAEALACGTPVVAFARGGIPEVLTPDCGRLVPPDDLDALVRAIPETVRLSRAAARIRATEHCSERTMVDAYVATYRRLTRAHRSGKSFRHTRTSL</sequence>
<reference evidence="6" key="1">
    <citation type="submission" date="2018-02" db="EMBL/GenBank/DDBJ databases">
        <title>Draft genome sequencing of Rhodococcus opacus KU647198.</title>
        <authorList>
            <person name="Zheng B.-X."/>
        </authorList>
    </citation>
    <scope>NUCLEOTIDE SEQUENCE [LARGE SCALE GENOMIC DNA]</scope>
    <source>
        <strain evidence="6">04-OD7</strain>
    </source>
</reference>
<keyword evidence="1" id="KW-0328">Glycosyltransferase</keyword>
<dbReference type="Pfam" id="PF13439">
    <property type="entry name" value="Glyco_transf_4"/>
    <property type="match status" value="1"/>
</dbReference>
<dbReference type="GO" id="GO:1901137">
    <property type="term" value="P:carbohydrate derivative biosynthetic process"/>
    <property type="evidence" value="ECO:0007669"/>
    <property type="project" value="UniProtKB-ARBA"/>
</dbReference>
<dbReference type="RefSeq" id="WP_105419891.1">
    <property type="nucleotide sequence ID" value="NZ_PUIO01000043.1"/>
</dbReference>
<dbReference type="EMBL" id="PUIO01000043">
    <property type="protein sequence ID" value="PQP19785.1"/>
    <property type="molecule type" value="Genomic_DNA"/>
</dbReference>
<comment type="caution">
    <text evidence="5">The sequence shown here is derived from an EMBL/GenBank/DDBJ whole genome shotgun (WGS) entry which is preliminary data.</text>
</comment>
<feature type="domain" description="Glycosyl transferase family 1" evidence="3">
    <location>
        <begin position="192"/>
        <end position="332"/>
    </location>
</feature>
<evidence type="ECO:0000313" key="6">
    <source>
        <dbReference type="Proteomes" id="UP000239290"/>
    </source>
</evidence>
<keyword evidence="2 5" id="KW-0808">Transferase</keyword>
<evidence type="ECO:0000256" key="2">
    <source>
        <dbReference type="ARBA" id="ARBA00022679"/>
    </source>
</evidence>
<dbReference type="SUPFAM" id="SSF53756">
    <property type="entry name" value="UDP-Glycosyltransferase/glycogen phosphorylase"/>
    <property type="match status" value="1"/>
</dbReference>